<name>A0A1A9RLT4_EIKCO</name>
<dbReference type="InterPro" id="IPR036942">
    <property type="entry name" value="Beta-barrel_TonB_sf"/>
</dbReference>
<evidence type="ECO:0000256" key="1">
    <source>
        <dbReference type="ARBA" id="ARBA00004442"/>
    </source>
</evidence>
<reference evidence="5" key="1">
    <citation type="submission" date="2016-05" db="EMBL/GenBank/DDBJ databases">
        <title>Draft genome of Corynebacterium afermentans subsp. afermentans LCDC 88199T.</title>
        <authorList>
            <person name="Bernier A.-M."/>
            <person name="Bernard K."/>
        </authorList>
    </citation>
    <scope>NUCLEOTIDE SEQUENCE [LARGE SCALE GENOMIC DNA]</scope>
    <source>
        <strain evidence="5">NML120819</strain>
    </source>
</reference>
<comment type="subcellular location">
    <subcellularLocation>
        <location evidence="1">Cell outer membrane</location>
    </subcellularLocation>
</comment>
<evidence type="ECO:0000313" key="5">
    <source>
        <dbReference type="Proteomes" id="UP000078103"/>
    </source>
</evidence>
<dbReference type="SUPFAM" id="SSF56935">
    <property type="entry name" value="Porins"/>
    <property type="match status" value="1"/>
</dbReference>
<protein>
    <submittedName>
        <fullName evidence="4">Uncharacterized protein</fullName>
    </submittedName>
</protein>
<gene>
    <name evidence="4" type="ORF">A7P89_08410</name>
</gene>
<evidence type="ECO:0000313" key="4">
    <source>
        <dbReference type="EMBL" id="OAM21163.1"/>
    </source>
</evidence>
<dbReference type="GO" id="GO:0009279">
    <property type="term" value="C:cell outer membrane"/>
    <property type="evidence" value="ECO:0007669"/>
    <property type="project" value="UniProtKB-SubCell"/>
</dbReference>
<accession>A0A1A9RLT4</accession>
<dbReference type="Proteomes" id="UP000078103">
    <property type="component" value="Unassembled WGS sequence"/>
</dbReference>
<proteinExistence type="predicted"/>
<dbReference type="Gene3D" id="2.40.170.20">
    <property type="entry name" value="TonB-dependent receptor, beta-barrel domain"/>
    <property type="match status" value="1"/>
</dbReference>
<evidence type="ECO:0000256" key="3">
    <source>
        <dbReference type="ARBA" id="ARBA00023237"/>
    </source>
</evidence>
<comment type="caution">
    <text evidence="4">The sequence shown here is derived from an EMBL/GenBank/DDBJ whole genome shotgun (WGS) entry which is preliminary data.</text>
</comment>
<evidence type="ECO:0000256" key="2">
    <source>
        <dbReference type="ARBA" id="ARBA00023136"/>
    </source>
</evidence>
<dbReference type="AlphaFoldDB" id="A0A1A9RLT4"/>
<organism evidence="4 5">
    <name type="scientific">Eikenella corrodens</name>
    <dbReference type="NCBI Taxonomy" id="539"/>
    <lineage>
        <taxon>Bacteria</taxon>
        <taxon>Pseudomonadati</taxon>
        <taxon>Pseudomonadota</taxon>
        <taxon>Betaproteobacteria</taxon>
        <taxon>Neisseriales</taxon>
        <taxon>Neisseriaceae</taxon>
        <taxon>Eikenella</taxon>
    </lineage>
</organism>
<keyword evidence="3" id="KW-0998">Cell outer membrane</keyword>
<dbReference type="EMBL" id="LXSH01000022">
    <property type="protein sequence ID" value="OAM21163.1"/>
    <property type="molecule type" value="Genomic_DNA"/>
</dbReference>
<sequence>MYQWVNRGKAVLAGFEGNVTLPLIRDKLNFSTNFTYFHRNEEKFYGNHVLIVPKYTISSVLNWQITPERDLNATYTHYGRQKLALGPPASSTCTMKTAAAS</sequence>
<keyword evidence="2" id="KW-0472">Membrane</keyword>